<proteinExistence type="predicted"/>
<sequence>MDAPLPVAEAQAHALGLAYDRSVAGRWSRRVIVGDQYCVGGESTGQARSGNGNGGQATSSECTGFFTDIHDVIKAYGGDIMKRK</sequence>
<gene>
    <name evidence="1" type="ORF">F4562_006348</name>
</gene>
<organism evidence="1 2">
    <name type="scientific">Streptosporangium becharense</name>
    <dbReference type="NCBI Taxonomy" id="1816182"/>
    <lineage>
        <taxon>Bacteria</taxon>
        <taxon>Bacillati</taxon>
        <taxon>Actinomycetota</taxon>
        <taxon>Actinomycetes</taxon>
        <taxon>Streptosporangiales</taxon>
        <taxon>Streptosporangiaceae</taxon>
        <taxon>Streptosporangium</taxon>
    </lineage>
</organism>
<comment type="caution">
    <text evidence="1">The sequence shown here is derived from an EMBL/GenBank/DDBJ whole genome shotgun (WGS) entry which is preliminary data.</text>
</comment>
<evidence type="ECO:0000313" key="2">
    <source>
        <dbReference type="Proteomes" id="UP000540685"/>
    </source>
</evidence>
<reference evidence="1 2" key="1">
    <citation type="submission" date="2020-08" db="EMBL/GenBank/DDBJ databases">
        <title>Sequencing the genomes of 1000 actinobacteria strains.</title>
        <authorList>
            <person name="Klenk H.-P."/>
        </authorList>
    </citation>
    <scope>NUCLEOTIDE SEQUENCE [LARGE SCALE GENOMIC DNA]</scope>
    <source>
        <strain evidence="1 2">DSM 46887</strain>
    </source>
</reference>
<dbReference type="EMBL" id="JACHMP010000001">
    <property type="protein sequence ID" value="MBB5823286.1"/>
    <property type="molecule type" value="Genomic_DNA"/>
</dbReference>
<name>A0A7W9MK20_9ACTN</name>
<dbReference type="RefSeq" id="WP_184540338.1">
    <property type="nucleotide sequence ID" value="NZ_JACHMP010000001.1"/>
</dbReference>
<evidence type="ECO:0000313" key="1">
    <source>
        <dbReference type="EMBL" id="MBB5823286.1"/>
    </source>
</evidence>
<accession>A0A7W9MK20</accession>
<protein>
    <submittedName>
        <fullName evidence="1">Uncharacterized protein</fullName>
    </submittedName>
</protein>
<dbReference type="Proteomes" id="UP000540685">
    <property type="component" value="Unassembled WGS sequence"/>
</dbReference>
<keyword evidence="2" id="KW-1185">Reference proteome</keyword>
<dbReference type="AlphaFoldDB" id="A0A7W9MK20"/>